<dbReference type="InterPro" id="IPR006578">
    <property type="entry name" value="MADF-dom"/>
</dbReference>
<protein>
    <recommendedName>
        <fullName evidence="2">MADF domain-containing protein</fullName>
    </recommendedName>
</protein>
<feature type="domain" description="MADF" evidence="2">
    <location>
        <begin position="10"/>
        <end position="46"/>
    </location>
</feature>
<gene>
    <name evidence="3" type="ORF">AB205_0184880</name>
</gene>
<evidence type="ECO:0000313" key="3">
    <source>
        <dbReference type="EMBL" id="PIO31537.1"/>
    </source>
</evidence>
<name>A0A2G9RUF7_AQUCT</name>
<evidence type="ECO:0000313" key="4">
    <source>
        <dbReference type="Proteomes" id="UP000228934"/>
    </source>
</evidence>
<dbReference type="Proteomes" id="UP000228934">
    <property type="component" value="Unassembled WGS sequence"/>
</dbReference>
<feature type="region of interest" description="Disordered" evidence="1">
    <location>
        <begin position="61"/>
        <end position="118"/>
    </location>
</feature>
<feature type="compositionally biased region" description="Low complexity" evidence="1">
    <location>
        <begin position="89"/>
        <end position="118"/>
    </location>
</feature>
<sequence length="118" mass="13371">MARDVSHEQLIQLVHARPALWDKRSAEYSNQNSRSMKWEEIFEEVTPNWLSLSNRHHRIHGINPHHQCAPATTAQNVVPSPQVAPTYESSTSQATSCSHSSQSSTPYSTSHSPYYQDL</sequence>
<keyword evidence="4" id="KW-1185">Reference proteome</keyword>
<reference evidence="4" key="1">
    <citation type="journal article" date="2017" name="Nat. Commun.">
        <title>The North American bullfrog draft genome provides insight into hormonal regulation of long noncoding RNA.</title>
        <authorList>
            <person name="Hammond S.A."/>
            <person name="Warren R.L."/>
            <person name="Vandervalk B.P."/>
            <person name="Kucuk E."/>
            <person name="Khan H."/>
            <person name="Gibb E.A."/>
            <person name="Pandoh P."/>
            <person name="Kirk H."/>
            <person name="Zhao Y."/>
            <person name="Jones M."/>
            <person name="Mungall A.J."/>
            <person name="Coope R."/>
            <person name="Pleasance S."/>
            <person name="Moore R.A."/>
            <person name="Holt R.A."/>
            <person name="Round J.M."/>
            <person name="Ohora S."/>
            <person name="Walle B.V."/>
            <person name="Veldhoen N."/>
            <person name="Helbing C.C."/>
            <person name="Birol I."/>
        </authorList>
    </citation>
    <scope>NUCLEOTIDE SEQUENCE [LARGE SCALE GENOMIC DNA]</scope>
</reference>
<dbReference type="EMBL" id="KV930672">
    <property type="protein sequence ID" value="PIO31537.1"/>
    <property type="molecule type" value="Genomic_DNA"/>
</dbReference>
<feature type="compositionally biased region" description="Polar residues" evidence="1">
    <location>
        <begin position="70"/>
        <end position="79"/>
    </location>
</feature>
<dbReference type="Pfam" id="PF10545">
    <property type="entry name" value="MADF_DNA_bdg"/>
    <property type="match status" value="1"/>
</dbReference>
<dbReference type="OrthoDB" id="6159213at2759"/>
<dbReference type="AlphaFoldDB" id="A0A2G9RUF7"/>
<evidence type="ECO:0000256" key="1">
    <source>
        <dbReference type="SAM" id="MobiDB-lite"/>
    </source>
</evidence>
<organism evidence="3 4">
    <name type="scientific">Aquarana catesbeiana</name>
    <name type="common">American bullfrog</name>
    <name type="synonym">Rana catesbeiana</name>
    <dbReference type="NCBI Taxonomy" id="8400"/>
    <lineage>
        <taxon>Eukaryota</taxon>
        <taxon>Metazoa</taxon>
        <taxon>Chordata</taxon>
        <taxon>Craniata</taxon>
        <taxon>Vertebrata</taxon>
        <taxon>Euteleostomi</taxon>
        <taxon>Amphibia</taxon>
        <taxon>Batrachia</taxon>
        <taxon>Anura</taxon>
        <taxon>Neobatrachia</taxon>
        <taxon>Ranoidea</taxon>
        <taxon>Ranidae</taxon>
        <taxon>Aquarana</taxon>
    </lineage>
</organism>
<evidence type="ECO:0000259" key="2">
    <source>
        <dbReference type="Pfam" id="PF10545"/>
    </source>
</evidence>
<proteinExistence type="predicted"/>
<accession>A0A2G9RUF7</accession>